<feature type="transmembrane region" description="Helical" evidence="1">
    <location>
        <begin position="39"/>
        <end position="58"/>
    </location>
</feature>
<accession>A0A543JAB7</accession>
<proteinExistence type="predicted"/>
<keyword evidence="1" id="KW-1133">Transmembrane helix</keyword>
<feature type="transmembrane region" description="Helical" evidence="1">
    <location>
        <begin position="12"/>
        <end position="33"/>
    </location>
</feature>
<dbReference type="EMBL" id="VFPP01000001">
    <property type="protein sequence ID" value="TQM79771.1"/>
    <property type="molecule type" value="Genomic_DNA"/>
</dbReference>
<name>A0A543JAB7_9PSEU</name>
<organism evidence="2 3">
    <name type="scientific">Saccharothrix saharensis</name>
    <dbReference type="NCBI Taxonomy" id="571190"/>
    <lineage>
        <taxon>Bacteria</taxon>
        <taxon>Bacillati</taxon>
        <taxon>Actinomycetota</taxon>
        <taxon>Actinomycetes</taxon>
        <taxon>Pseudonocardiales</taxon>
        <taxon>Pseudonocardiaceae</taxon>
        <taxon>Saccharothrix</taxon>
    </lineage>
</organism>
<keyword evidence="1" id="KW-0472">Membrane</keyword>
<keyword evidence="3" id="KW-1185">Reference proteome</keyword>
<dbReference type="AlphaFoldDB" id="A0A543JAB7"/>
<evidence type="ECO:0000313" key="2">
    <source>
        <dbReference type="EMBL" id="TQM79771.1"/>
    </source>
</evidence>
<feature type="transmembrane region" description="Helical" evidence="1">
    <location>
        <begin position="108"/>
        <end position="126"/>
    </location>
</feature>
<evidence type="ECO:0000256" key="1">
    <source>
        <dbReference type="SAM" id="Phobius"/>
    </source>
</evidence>
<protein>
    <submittedName>
        <fullName evidence="2">Uncharacterized protein</fullName>
    </submittedName>
</protein>
<sequence length="132" mass="14113">MPGASIRPVDKIRAGCWSVVALVVAQTLATLLSGDLAEMRVVGVLFNAAAAFSTYLVLRRPDRNRWPLVAWSAGFFGWHVTGLLTLAGVATTGLDAVFTVGSDPRLSILYQVVLTTLAGFAVHLLLPRPKKP</sequence>
<gene>
    <name evidence="2" type="ORF">FHX81_2081</name>
</gene>
<dbReference type="Proteomes" id="UP000316628">
    <property type="component" value="Unassembled WGS sequence"/>
</dbReference>
<feature type="transmembrane region" description="Helical" evidence="1">
    <location>
        <begin position="70"/>
        <end position="88"/>
    </location>
</feature>
<comment type="caution">
    <text evidence="2">The sequence shown here is derived from an EMBL/GenBank/DDBJ whole genome shotgun (WGS) entry which is preliminary data.</text>
</comment>
<reference evidence="2 3" key="1">
    <citation type="submission" date="2019-06" db="EMBL/GenBank/DDBJ databases">
        <title>Sequencing the genomes of 1000 actinobacteria strains.</title>
        <authorList>
            <person name="Klenk H.-P."/>
        </authorList>
    </citation>
    <scope>NUCLEOTIDE SEQUENCE [LARGE SCALE GENOMIC DNA]</scope>
    <source>
        <strain evidence="2 3">DSM 45456</strain>
    </source>
</reference>
<evidence type="ECO:0000313" key="3">
    <source>
        <dbReference type="Proteomes" id="UP000316628"/>
    </source>
</evidence>
<keyword evidence="1" id="KW-0812">Transmembrane</keyword>